<name>D9QS29_ACEAZ</name>
<dbReference type="PANTHER" id="PTHR21666">
    <property type="entry name" value="PEPTIDASE-RELATED"/>
    <property type="match status" value="1"/>
</dbReference>
<feature type="domain" description="LysM" evidence="2">
    <location>
        <begin position="102"/>
        <end position="145"/>
    </location>
</feature>
<dbReference type="InterPro" id="IPR016047">
    <property type="entry name" value="M23ase_b-sheet_dom"/>
</dbReference>
<dbReference type="eggNOG" id="COG3409">
    <property type="taxonomic scope" value="Bacteria"/>
</dbReference>
<dbReference type="Gene3D" id="2.70.70.10">
    <property type="entry name" value="Glucose Permease (Domain IIA)"/>
    <property type="match status" value="1"/>
</dbReference>
<dbReference type="Pfam" id="PF01476">
    <property type="entry name" value="LysM"/>
    <property type="match status" value="2"/>
</dbReference>
<accession>D9QS29</accession>
<dbReference type="GO" id="GO:0004222">
    <property type="term" value="F:metalloendopeptidase activity"/>
    <property type="evidence" value="ECO:0007669"/>
    <property type="project" value="TreeGrafter"/>
</dbReference>
<dbReference type="Gene3D" id="3.10.350.10">
    <property type="entry name" value="LysM domain"/>
    <property type="match status" value="2"/>
</dbReference>
<dbReference type="Proteomes" id="UP000001661">
    <property type="component" value="Chromosome"/>
</dbReference>
<dbReference type="SUPFAM" id="SSF51261">
    <property type="entry name" value="Duplicated hybrid motif"/>
    <property type="match status" value="1"/>
</dbReference>
<dbReference type="PROSITE" id="PS51782">
    <property type="entry name" value="LYSM"/>
    <property type="match status" value="2"/>
</dbReference>
<dbReference type="SUPFAM" id="SSF54106">
    <property type="entry name" value="LysM domain"/>
    <property type="match status" value="1"/>
</dbReference>
<dbReference type="CDD" id="cd12797">
    <property type="entry name" value="M23_peptidase"/>
    <property type="match status" value="1"/>
</dbReference>
<gene>
    <name evidence="3" type="ordered locus">Acear_1815</name>
</gene>
<evidence type="ECO:0000313" key="3">
    <source>
        <dbReference type="EMBL" id="ADL13320.1"/>
    </source>
</evidence>
<dbReference type="SUPFAM" id="SSF47090">
    <property type="entry name" value="PGBD-like"/>
    <property type="match status" value="1"/>
</dbReference>
<reference evidence="3 4" key="1">
    <citation type="journal article" date="2010" name="Stand. Genomic Sci.">
        <title>Complete genome sequence of Acetohalobium arabaticum type strain (Z-7288).</title>
        <authorList>
            <person name="Sikorski J."/>
            <person name="Lapidus A."/>
            <person name="Chertkov O."/>
            <person name="Lucas S."/>
            <person name="Copeland A."/>
            <person name="Glavina Del Rio T."/>
            <person name="Nolan M."/>
            <person name="Tice H."/>
            <person name="Cheng J.F."/>
            <person name="Han C."/>
            <person name="Brambilla E."/>
            <person name="Pitluck S."/>
            <person name="Liolios K."/>
            <person name="Ivanova N."/>
            <person name="Mavromatis K."/>
            <person name="Mikhailova N."/>
            <person name="Pati A."/>
            <person name="Bruce D."/>
            <person name="Detter C."/>
            <person name="Tapia R."/>
            <person name="Goodwin L."/>
            <person name="Chen A."/>
            <person name="Palaniappan K."/>
            <person name="Land M."/>
            <person name="Hauser L."/>
            <person name="Chang Y.J."/>
            <person name="Jeffries C.D."/>
            <person name="Rohde M."/>
            <person name="Goker M."/>
            <person name="Spring S."/>
            <person name="Woyke T."/>
            <person name="Bristow J."/>
            <person name="Eisen J.A."/>
            <person name="Markowitz V."/>
            <person name="Hugenholtz P."/>
            <person name="Kyrpides N.C."/>
            <person name="Klenk H.P."/>
        </authorList>
    </citation>
    <scope>NUCLEOTIDE SEQUENCE [LARGE SCALE GENOMIC DNA]</scope>
    <source>
        <strain evidence="4">ATCC 49924 / DSM 5501 / Z-7288</strain>
    </source>
</reference>
<dbReference type="eggNOG" id="COG1388">
    <property type="taxonomic scope" value="Bacteria"/>
</dbReference>
<dbReference type="InterPro" id="IPR011055">
    <property type="entry name" value="Dup_hybrid_motif"/>
</dbReference>
<dbReference type="Pfam" id="PF01471">
    <property type="entry name" value="PG_binding_1"/>
    <property type="match status" value="1"/>
</dbReference>
<dbReference type="PANTHER" id="PTHR21666:SF289">
    <property type="entry name" value="L-ALA--D-GLU ENDOPEPTIDASE"/>
    <property type="match status" value="1"/>
</dbReference>
<dbReference type="OrthoDB" id="9809488at2"/>
<evidence type="ECO:0000259" key="2">
    <source>
        <dbReference type="PROSITE" id="PS51782"/>
    </source>
</evidence>
<feature type="domain" description="LysM" evidence="2">
    <location>
        <begin position="163"/>
        <end position="206"/>
    </location>
</feature>
<dbReference type="SMART" id="SM00257">
    <property type="entry name" value="LysM"/>
    <property type="match status" value="2"/>
</dbReference>
<dbReference type="InterPro" id="IPR018392">
    <property type="entry name" value="LysM"/>
</dbReference>
<keyword evidence="1" id="KW-0732">Signal</keyword>
<dbReference type="EMBL" id="CP002105">
    <property type="protein sequence ID" value="ADL13320.1"/>
    <property type="molecule type" value="Genomic_DNA"/>
</dbReference>
<dbReference type="Gene3D" id="1.10.101.10">
    <property type="entry name" value="PGBD-like superfamily/PGBD"/>
    <property type="match status" value="1"/>
</dbReference>
<dbReference type="CAZy" id="CBM50">
    <property type="family name" value="Carbohydrate-Binding Module Family 50"/>
</dbReference>
<dbReference type="InterPro" id="IPR002477">
    <property type="entry name" value="Peptidoglycan-bd-like"/>
</dbReference>
<organism evidence="3 4">
    <name type="scientific">Acetohalobium arabaticum (strain ATCC 49924 / DSM 5501 / Z-7288)</name>
    <dbReference type="NCBI Taxonomy" id="574087"/>
    <lineage>
        <taxon>Bacteria</taxon>
        <taxon>Bacillati</taxon>
        <taxon>Bacillota</taxon>
        <taxon>Clostridia</taxon>
        <taxon>Halanaerobiales</taxon>
        <taxon>Halobacteroidaceae</taxon>
        <taxon>Acetohalobium</taxon>
    </lineage>
</organism>
<dbReference type="InterPro" id="IPR050570">
    <property type="entry name" value="Cell_wall_metabolism_enzyme"/>
</dbReference>
<sequence length="354" mass="39742">MNWRRIKVLFPLLVFLILLNIYTVAFASSLGVRDLEVGMRGSDVKLLQQRLNNLGYSIEVDGIFGKETKKIVKKFQEKNDLFSDGIVGTRTIYYLQNKKIDLEYKVEPGDSLYGLAEEYDVSVDAIKQANDLKDSMIRVGQKLIIPDIAIGGGNEKDLYNIIIEYKVRAGDTLSELAKRYNSDISEIKELNNLNGERIRIGQTLKIPRKAQGVEVSRTGSNYHRSEFIWPVKGRISSDYGYRVHPITSERHFHGGVDIAVSPGTVIKAAAPGKVVTSSWVKGFGYTVIIKHKDRIKTLYAHNSRLLVKTGQYVQQGQVISRSGSTGRSTGPHLDFRILLDGEPINPLNKLPSKY</sequence>
<dbReference type="STRING" id="574087.Acear_1815"/>
<evidence type="ECO:0000313" key="4">
    <source>
        <dbReference type="Proteomes" id="UP000001661"/>
    </source>
</evidence>
<dbReference type="AlphaFoldDB" id="D9QS29"/>
<dbReference type="KEGG" id="aar:Acear_1815"/>
<dbReference type="eggNOG" id="COG0739">
    <property type="taxonomic scope" value="Bacteria"/>
</dbReference>
<dbReference type="RefSeq" id="WP_013278765.1">
    <property type="nucleotide sequence ID" value="NC_014378.1"/>
</dbReference>
<evidence type="ECO:0000256" key="1">
    <source>
        <dbReference type="ARBA" id="ARBA00022729"/>
    </source>
</evidence>
<proteinExistence type="predicted"/>
<protein>
    <submittedName>
        <fullName evidence="3">Peptidase M23</fullName>
    </submittedName>
</protein>
<dbReference type="InterPro" id="IPR036366">
    <property type="entry name" value="PGBDSf"/>
</dbReference>
<dbReference type="InterPro" id="IPR036365">
    <property type="entry name" value="PGBD-like_sf"/>
</dbReference>
<dbReference type="Pfam" id="PF01551">
    <property type="entry name" value="Peptidase_M23"/>
    <property type="match status" value="1"/>
</dbReference>
<keyword evidence="4" id="KW-1185">Reference proteome</keyword>
<dbReference type="HOGENOM" id="CLU_029425_7_3_9"/>
<dbReference type="CDD" id="cd00118">
    <property type="entry name" value="LysM"/>
    <property type="match status" value="2"/>
</dbReference>
<dbReference type="InterPro" id="IPR036779">
    <property type="entry name" value="LysM_dom_sf"/>
</dbReference>